<dbReference type="PANTHER" id="PTHR32523:SF8">
    <property type="entry name" value="DOLICHOL KINASE"/>
    <property type="match status" value="1"/>
</dbReference>
<comment type="pathway">
    <text evidence="14">Cofactor biosynthesis; tocopherol biosynthesis.</text>
</comment>
<proteinExistence type="inferred from homology"/>
<dbReference type="Proteomes" id="UP000650467">
    <property type="component" value="Unassembled WGS sequence"/>
</dbReference>
<dbReference type="GO" id="GO:0009507">
    <property type="term" value="C:chloroplast"/>
    <property type="evidence" value="ECO:0007669"/>
    <property type="project" value="UniProtKB-SubCell"/>
</dbReference>
<dbReference type="InterPro" id="IPR002893">
    <property type="entry name" value="Znf_MYND"/>
</dbReference>
<organism evidence="20 21">
    <name type="scientific">Chlamydomonas incerta</name>
    <dbReference type="NCBI Taxonomy" id="51695"/>
    <lineage>
        <taxon>Eukaryota</taxon>
        <taxon>Viridiplantae</taxon>
        <taxon>Chlorophyta</taxon>
        <taxon>core chlorophytes</taxon>
        <taxon>Chlorophyceae</taxon>
        <taxon>CS clade</taxon>
        <taxon>Chlamydomonadales</taxon>
        <taxon>Chlamydomonadaceae</taxon>
        <taxon>Chlamydomonas</taxon>
    </lineage>
</organism>
<keyword evidence="3" id="KW-0150">Chloroplast</keyword>
<feature type="domain" description="MYND-type" evidence="19">
    <location>
        <begin position="1054"/>
        <end position="1097"/>
    </location>
</feature>
<accession>A0A835SZK3</accession>
<evidence type="ECO:0000256" key="13">
    <source>
        <dbReference type="ARBA" id="ARBA00023136"/>
    </source>
</evidence>
<evidence type="ECO:0000256" key="10">
    <source>
        <dbReference type="ARBA" id="ARBA00022833"/>
    </source>
</evidence>
<keyword evidence="6" id="KW-0812">Transmembrane</keyword>
<feature type="region of interest" description="Disordered" evidence="18">
    <location>
        <begin position="612"/>
        <end position="646"/>
    </location>
</feature>
<evidence type="ECO:0000256" key="8">
    <source>
        <dbReference type="ARBA" id="ARBA00022771"/>
    </source>
</evidence>
<evidence type="ECO:0000256" key="9">
    <source>
        <dbReference type="ARBA" id="ARBA00022777"/>
    </source>
</evidence>
<evidence type="ECO:0000256" key="15">
    <source>
        <dbReference type="ARBA" id="ARBA00039024"/>
    </source>
</evidence>
<dbReference type="EC" id="2.7.1.182" evidence="15"/>
<keyword evidence="4" id="KW-0934">Plastid</keyword>
<name>A0A835SZK3_CHLIN</name>
<evidence type="ECO:0000256" key="16">
    <source>
        <dbReference type="ARBA" id="ARBA00048889"/>
    </source>
</evidence>
<keyword evidence="13" id="KW-0472">Membrane</keyword>
<evidence type="ECO:0000256" key="11">
    <source>
        <dbReference type="ARBA" id="ARBA00022946"/>
    </source>
</evidence>
<evidence type="ECO:0000256" key="14">
    <source>
        <dbReference type="ARBA" id="ARBA00024015"/>
    </source>
</evidence>
<keyword evidence="5" id="KW-0808">Transferase</keyword>
<comment type="subcellular location">
    <subcellularLocation>
        <location evidence="1">Plastid</location>
        <location evidence="1">Chloroplast membrane</location>
        <topology evidence="1">Multi-pass membrane protein</topology>
    </subcellularLocation>
</comment>
<evidence type="ECO:0000313" key="21">
    <source>
        <dbReference type="Proteomes" id="UP000650467"/>
    </source>
</evidence>
<dbReference type="OrthoDB" id="557417at2759"/>
<feature type="region of interest" description="Disordered" evidence="18">
    <location>
        <begin position="849"/>
        <end position="880"/>
    </location>
</feature>
<comment type="similarity">
    <text evidence="2">Belongs to the polyprenol kinase family.</text>
</comment>
<feature type="region of interest" description="Disordered" evidence="18">
    <location>
        <begin position="761"/>
        <end position="788"/>
    </location>
</feature>
<dbReference type="GO" id="GO:0016020">
    <property type="term" value="C:membrane"/>
    <property type="evidence" value="ECO:0007669"/>
    <property type="project" value="UniProtKB-SubCell"/>
</dbReference>
<evidence type="ECO:0000256" key="17">
    <source>
        <dbReference type="PROSITE-ProRule" id="PRU00134"/>
    </source>
</evidence>
<keyword evidence="7" id="KW-0479">Metal-binding</keyword>
<keyword evidence="11" id="KW-0809">Transit peptide</keyword>
<dbReference type="Gene3D" id="6.10.140.2220">
    <property type="match status" value="1"/>
</dbReference>
<keyword evidence="21" id="KW-1185">Reference proteome</keyword>
<evidence type="ECO:0000256" key="5">
    <source>
        <dbReference type="ARBA" id="ARBA00022679"/>
    </source>
</evidence>
<keyword evidence="12" id="KW-1133">Transmembrane helix</keyword>
<comment type="caution">
    <text evidence="20">The sequence shown here is derived from an EMBL/GenBank/DDBJ whole genome shotgun (WGS) entry which is preliminary data.</text>
</comment>
<dbReference type="Pfam" id="PF01753">
    <property type="entry name" value="zf-MYND"/>
    <property type="match status" value="1"/>
</dbReference>
<feature type="region of interest" description="Disordered" evidence="18">
    <location>
        <begin position="997"/>
        <end position="1041"/>
    </location>
</feature>
<keyword evidence="10" id="KW-0862">Zinc</keyword>
<dbReference type="PANTHER" id="PTHR32523">
    <property type="entry name" value="PHYTOL KINASE 1, CHLOROPLASTIC"/>
    <property type="match status" value="1"/>
</dbReference>
<dbReference type="InterPro" id="IPR039606">
    <property type="entry name" value="Phytol/farnesol_kinase"/>
</dbReference>
<evidence type="ECO:0000256" key="3">
    <source>
        <dbReference type="ARBA" id="ARBA00022528"/>
    </source>
</evidence>
<dbReference type="PROSITE" id="PS50865">
    <property type="entry name" value="ZF_MYND_2"/>
    <property type="match status" value="1"/>
</dbReference>
<feature type="compositionally biased region" description="Gly residues" evidence="18">
    <location>
        <begin position="1000"/>
        <end position="1032"/>
    </location>
</feature>
<dbReference type="GO" id="GO:0010276">
    <property type="term" value="F:phytol kinase activity"/>
    <property type="evidence" value="ECO:0007669"/>
    <property type="project" value="UniProtKB-EC"/>
</dbReference>
<comment type="catalytic activity">
    <reaction evidence="16">
        <text>phytol + CTP = phytyl phosphate + CDP + H(+)</text>
        <dbReference type="Rhea" id="RHEA:38055"/>
        <dbReference type="ChEBI" id="CHEBI:15378"/>
        <dbReference type="ChEBI" id="CHEBI:17327"/>
        <dbReference type="ChEBI" id="CHEBI:37563"/>
        <dbReference type="ChEBI" id="CHEBI:58069"/>
        <dbReference type="ChEBI" id="CHEBI:75483"/>
        <dbReference type="EC" id="2.7.1.182"/>
    </reaction>
</comment>
<evidence type="ECO:0000256" key="6">
    <source>
        <dbReference type="ARBA" id="ARBA00022692"/>
    </source>
</evidence>
<evidence type="ECO:0000256" key="7">
    <source>
        <dbReference type="ARBA" id="ARBA00022723"/>
    </source>
</evidence>
<evidence type="ECO:0000313" key="20">
    <source>
        <dbReference type="EMBL" id="KAG2434611.1"/>
    </source>
</evidence>
<reference evidence="20" key="1">
    <citation type="journal article" date="2020" name="bioRxiv">
        <title>Comparative genomics of Chlamydomonas.</title>
        <authorList>
            <person name="Craig R.J."/>
            <person name="Hasan A.R."/>
            <person name="Ness R.W."/>
            <person name="Keightley P.D."/>
        </authorList>
    </citation>
    <scope>NUCLEOTIDE SEQUENCE</scope>
    <source>
        <strain evidence="20">SAG 7.73</strain>
    </source>
</reference>
<protein>
    <recommendedName>
        <fullName evidence="15">phytol kinase</fullName>
        <ecNumber evidence="15">2.7.1.182</ecNumber>
    </recommendedName>
</protein>
<sequence>MSETLGRLLATHSGDPAGDRLVRALLRADTLAVYSRVCARTHAHGTAARGSAATTELAKLRLVLRVIMDLSNLTTCTWMSPDIGLQRELITALAETQVLEHAAKALLLVAESVPGEGAGAAAEAAGLLDENWDLMSLAAAAFCELLPELMGKLSTSALCPRPRVKDALHELTHQREQLDLLEQLRPLLAGPCVQLCATWTALCTAMAAQQRAAGGSVQQPLAPTSSQLRHGLPPGLVRPLEPPPQIKTGGLTTASHALAVVIQATVSGPCDLAIAQPPAGYDRLPQSPHGQLPPQLQPQRRVVSTAGSAAAVAAAETAGRAAHSAAQNMQANAAVPYSAAHAYGLLYEIWGCLACDGASSVGSMCTVGLVMARLLTELRPGQAAVRLPGWWRLLAQAPTMLIQDERLTRESGHLLRLQLNAPPPPAWADQVADAASVAVARWDWPPEWAAVQGAAAGPGSDASSAATAANAAASLARGRDPSYSLRCALDAGMLSTVERCLRAPQAWREAGPGPHSAVTLLNVVNSMLRYSGVWLPVLARGPVQQAVSLIATLGAAARLLAQDDVRLGEVAYASQPGMKRVVDSSAGAYLCAYLAALLEQVADVRALREGTAQQRAGPGHEVQERQWTEQQQPATEQQQPSSQQAAAGAAAAVAAPVLHFNSVLEPLLSVKGWSFDKPAHCSIAWMAAAGGLPAPGSAADRQQQLLASFAMHQWLPVLAKAAAEAMEDSRLAAGRRVSQALLVGRLLMAVLWHEGGKWQHVRPQADDGAGTPDSSGEESGSPRPDAAWWAGPQLTEELVQSMHTIAYALSTGAVGRLLFRRCSAWQQVAALDLLQSYWTRFPDQAYRMTAEQADEEQRGGQDRAAGSSGEPAPQQPAPPELALRQVEPLRVQALASIHGRQDIVDYLGAVAKTVGIATDIGAAGCADARGAASGGSGCVLAGDLKHQLWAEWHGALRPPYPWLLSRAEVRAGLHELLAAEAAAAAAAFTAVGSEDPAALRGGGSSSNSSSGGGGGTGGGDGSGGSRSGGGQTGSDDSSGGPVFGHRVCGNPSCCSLDGPGALIAPRGGKTCARCRAVTYCCGVCQLADWRERHSRTCSGAAGAAAGSVGAVTAGEKRA</sequence>
<gene>
    <name evidence="20" type="ORF">HXX76_007506</name>
</gene>
<dbReference type="GO" id="GO:0008270">
    <property type="term" value="F:zinc ion binding"/>
    <property type="evidence" value="ECO:0007669"/>
    <property type="project" value="UniProtKB-KW"/>
</dbReference>
<keyword evidence="8 17" id="KW-0863">Zinc-finger</keyword>
<keyword evidence="9" id="KW-0418">Kinase</keyword>
<evidence type="ECO:0000259" key="19">
    <source>
        <dbReference type="PROSITE" id="PS50865"/>
    </source>
</evidence>
<feature type="compositionally biased region" description="Low complexity" evidence="18">
    <location>
        <begin position="628"/>
        <end position="646"/>
    </location>
</feature>
<evidence type="ECO:0000256" key="12">
    <source>
        <dbReference type="ARBA" id="ARBA00022989"/>
    </source>
</evidence>
<evidence type="ECO:0000256" key="18">
    <source>
        <dbReference type="SAM" id="MobiDB-lite"/>
    </source>
</evidence>
<dbReference type="EMBL" id="JAEHOC010000016">
    <property type="protein sequence ID" value="KAG2434611.1"/>
    <property type="molecule type" value="Genomic_DNA"/>
</dbReference>
<dbReference type="AlphaFoldDB" id="A0A835SZK3"/>
<evidence type="ECO:0000256" key="2">
    <source>
        <dbReference type="ARBA" id="ARBA00010794"/>
    </source>
</evidence>
<evidence type="ECO:0000256" key="4">
    <source>
        <dbReference type="ARBA" id="ARBA00022640"/>
    </source>
</evidence>
<dbReference type="SUPFAM" id="SSF144232">
    <property type="entry name" value="HIT/MYND zinc finger-like"/>
    <property type="match status" value="1"/>
</dbReference>
<evidence type="ECO:0000256" key="1">
    <source>
        <dbReference type="ARBA" id="ARBA00004508"/>
    </source>
</evidence>